<dbReference type="SUPFAM" id="SSF48264">
    <property type="entry name" value="Cytochrome P450"/>
    <property type="match status" value="1"/>
</dbReference>
<dbReference type="GO" id="GO:0004497">
    <property type="term" value="F:monooxygenase activity"/>
    <property type="evidence" value="ECO:0007669"/>
    <property type="project" value="UniProtKB-KW"/>
</dbReference>
<keyword evidence="3" id="KW-0479">Metal-binding</keyword>
<dbReference type="PANTHER" id="PTHR46696:SF1">
    <property type="entry name" value="CYTOCHROME P450 YJIB-RELATED"/>
    <property type="match status" value="1"/>
</dbReference>
<keyword evidence="4" id="KW-0560">Oxidoreductase</keyword>
<dbReference type="PANTHER" id="PTHR46696">
    <property type="entry name" value="P450, PUTATIVE (EUROFUNG)-RELATED"/>
    <property type="match status" value="1"/>
</dbReference>
<evidence type="ECO:0000256" key="3">
    <source>
        <dbReference type="ARBA" id="ARBA00022723"/>
    </source>
</evidence>
<keyword evidence="2" id="KW-0349">Heme</keyword>
<evidence type="ECO:0000256" key="1">
    <source>
        <dbReference type="ARBA" id="ARBA00010617"/>
    </source>
</evidence>
<evidence type="ECO:0000256" key="5">
    <source>
        <dbReference type="ARBA" id="ARBA00023004"/>
    </source>
</evidence>
<evidence type="ECO:0000256" key="2">
    <source>
        <dbReference type="ARBA" id="ARBA00022617"/>
    </source>
</evidence>
<keyword evidence="5" id="KW-0408">Iron</keyword>
<dbReference type="InterPro" id="IPR002397">
    <property type="entry name" value="Cyt_P450_B"/>
</dbReference>
<dbReference type="GO" id="GO:0005506">
    <property type="term" value="F:iron ion binding"/>
    <property type="evidence" value="ECO:0007669"/>
    <property type="project" value="InterPro"/>
</dbReference>
<evidence type="ECO:0000256" key="7">
    <source>
        <dbReference type="SAM" id="MobiDB-lite"/>
    </source>
</evidence>
<name>A0A481S8Z4_9ACTN</name>
<dbReference type="GO" id="GO:0016705">
    <property type="term" value="F:oxidoreductase activity, acting on paired donors, with incorporation or reduction of molecular oxygen"/>
    <property type="evidence" value="ECO:0007669"/>
    <property type="project" value="InterPro"/>
</dbReference>
<dbReference type="AlphaFoldDB" id="A0A481S8Z4"/>
<keyword evidence="6" id="KW-0503">Monooxygenase</keyword>
<gene>
    <name evidence="8" type="primary">ossM</name>
</gene>
<dbReference type="RefSeq" id="WP_434980593.1">
    <property type="nucleotide sequence ID" value="NZ_JBPJFM010000003.1"/>
</dbReference>
<evidence type="ECO:0000256" key="4">
    <source>
        <dbReference type="ARBA" id="ARBA00023002"/>
    </source>
</evidence>
<dbReference type="InterPro" id="IPR001128">
    <property type="entry name" value="Cyt_P450"/>
</dbReference>
<dbReference type="InterPro" id="IPR036396">
    <property type="entry name" value="Cyt_P450_sf"/>
</dbReference>
<accession>A0A481S8Z4</accession>
<dbReference type="Gene3D" id="1.10.630.10">
    <property type="entry name" value="Cytochrome P450"/>
    <property type="match status" value="1"/>
</dbReference>
<dbReference type="Pfam" id="PF00067">
    <property type="entry name" value="p450"/>
    <property type="match status" value="1"/>
</dbReference>
<comment type="similarity">
    <text evidence="1">Belongs to the cytochrome P450 family.</text>
</comment>
<organism evidence="8">
    <name type="scientific">Streptomyces ossamyceticus</name>
    <dbReference type="NCBI Taxonomy" id="249581"/>
    <lineage>
        <taxon>Bacteria</taxon>
        <taxon>Bacillati</taxon>
        <taxon>Actinomycetota</taxon>
        <taxon>Actinomycetes</taxon>
        <taxon>Kitasatosporales</taxon>
        <taxon>Streptomycetaceae</taxon>
        <taxon>Streptomyces</taxon>
    </lineage>
</organism>
<sequence>MPLEIETPLPYQRDSGCPFDPGPRLRQVQREDPVHRYRLPNGQDIWVVTRYDDVRQMFTDPRLSSALTPLTLMLPGIEDDQLEVSPGSFVNMDPPEHTRLRRTVASSFTARRMRELTPRLERIAENCLDAMEHTGPPADFMTAFAFPFPLLAICELLGLTDEERDEYIALTAKAAAGLAATAEEVKDLVGAAHRFMSDIVTAQRAAPGDGMIGMLVSEHGDELDDEEIVGISNMFLSAGFDTTANTIGMGLLALFDNPDQLALLRDDPTVLDTAAEELMRYLSVISATSGRTATEDLELGGVTIKAGEYVVPALAVANRDPAHYADPDRLDLTRTPAQQVGFGHGIHRCTGATMTLLELKIAFPAVLRRFPGLRLAIPREELVFRGYNMVHGALSIPVVW</sequence>
<dbReference type="PRINTS" id="PR00359">
    <property type="entry name" value="BP450"/>
</dbReference>
<evidence type="ECO:0000313" key="8">
    <source>
        <dbReference type="EMBL" id="QBG82530.1"/>
    </source>
</evidence>
<dbReference type="EMBL" id="MH763624">
    <property type="protein sequence ID" value="QBG82530.1"/>
    <property type="molecule type" value="Genomic_DNA"/>
</dbReference>
<proteinExistence type="inferred from homology"/>
<evidence type="ECO:0000256" key="6">
    <source>
        <dbReference type="ARBA" id="ARBA00023033"/>
    </source>
</evidence>
<dbReference type="CDD" id="cd11030">
    <property type="entry name" value="CYP105-like"/>
    <property type="match status" value="1"/>
</dbReference>
<reference evidence="8" key="1">
    <citation type="submission" date="2018-08" db="EMBL/GenBank/DDBJ databases">
        <title>Biosynthetic gene cluster for the macrocyclic polyketide ossamycin, bearing an unusual appended spiroacetal moiety.</title>
        <authorList>
            <person name="Bilyk O."/>
            <person name="Samborskyy M."/>
            <person name="Leadlay P."/>
        </authorList>
    </citation>
    <scope>NUCLEOTIDE SEQUENCE</scope>
    <source>
        <strain evidence="8">DSM 40824</strain>
    </source>
</reference>
<feature type="region of interest" description="Disordered" evidence="7">
    <location>
        <begin position="1"/>
        <end position="22"/>
    </location>
</feature>
<protein>
    <submittedName>
        <fullName evidence="8">Cytochrome P450</fullName>
    </submittedName>
</protein>
<dbReference type="GO" id="GO:0020037">
    <property type="term" value="F:heme binding"/>
    <property type="evidence" value="ECO:0007669"/>
    <property type="project" value="InterPro"/>
</dbReference>
<dbReference type="FunFam" id="1.10.630.10:FF:000018">
    <property type="entry name" value="Cytochrome P450 monooxygenase"/>
    <property type="match status" value="1"/>
</dbReference>
<dbReference type="PRINTS" id="PR00385">
    <property type="entry name" value="P450"/>
</dbReference>